<accession>A0A1U6HXG3</accession>
<feature type="binding site" evidence="2">
    <location>
        <position position="200"/>
    </location>
    <ligand>
        <name>Mn(2+)</name>
        <dbReference type="ChEBI" id="CHEBI:29035"/>
        <label>2</label>
    </ligand>
</feature>
<dbReference type="InterPro" id="IPR036264">
    <property type="entry name" value="Bact_exopeptidase_dim_dom"/>
</dbReference>
<evidence type="ECO:0000256" key="3">
    <source>
        <dbReference type="SAM" id="SignalP"/>
    </source>
</evidence>
<dbReference type="GO" id="GO:0046872">
    <property type="term" value="F:metal ion binding"/>
    <property type="evidence" value="ECO:0007669"/>
    <property type="project" value="UniProtKB-KW"/>
</dbReference>
<organism evidence="5 6">
    <name type="scientific">Novosphingobium mathurense</name>
    <dbReference type="NCBI Taxonomy" id="428990"/>
    <lineage>
        <taxon>Bacteria</taxon>
        <taxon>Pseudomonadati</taxon>
        <taxon>Pseudomonadota</taxon>
        <taxon>Alphaproteobacteria</taxon>
        <taxon>Sphingomonadales</taxon>
        <taxon>Sphingomonadaceae</taxon>
        <taxon>Novosphingobium</taxon>
    </lineage>
</organism>
<gene>
    <name evidence="5" type="ORF">SAMN06295987_103290</name>
</gene>
<dbReference type="PANTHER" id="PTHR11014:SF63">
    <property type="entry name" value="METALLOPEPTIDASE, PUTATIVE (AFU_ORTHOLOGUE AFUA_6G09600)-RELATED"/>
    <property type="match status" value="1"/>
</dbReference>
<keyword evidence="1 5" id="KW-0378">Hydrolase</keyword>
<feature type="binding site" evidence="2">
    <location>
        <position position="139"/>
    </location>
    <ligand>
        <name>Mn(2+)</name>
        <dbReference type="ChEBI" id="CHEBI:29035"/>
        <label>2</label>
    </ligand>
</feature>
<dbReference type="PANTHER" id="PTHR11014">
    <property type="entry name" value="PEPTIDASE M20 FAMILY MEMBER"/>
    <property type="match status" value="1"/>
</dbReference>
<dbReference type="STRING" id="428990.SAMN06295987_103290"/>
<feature type="chain" id="PRO_5013228037" evidence="3">
    <location>
        <begin position="21"/>
        <end position="441"/>
    </location>
</feature>
<feature type="binding site" evidence="2">
    <location>
        <position position="137"/>
    </location>
    <ligand>
        <name>Mn(2+)</name>
        <dbReference type="ChEBI" id="CHEBI:29035"/>
        <label>2</label>
    </ligand>
</feature>
<feature type="signal peptide" evidence="3">
    <location>
        <begin position="1"/>
        <end position="20"/>
    </location>
</feature>
<feature type="binding site" evidence="2">
    <location>
        <position position="173"/>
    </location>
    <ligand>
        <name>Mn(2+)</name>
        <dbReference type="ChEBI" id="CHEBI:29035"/>
        <label>1</label>
    </ligand>
</feature>
<dbReference type="Proteomes" id="UP000190989">
    <property type="component" value="Unassembled WGS sequence"/>
</dbReference>
<dbReference type="InterPro" id="IPR002933">
    <property type="entry name" value="Peptidase_M20"/>
</dbReference>
<evidence type="ECO:0000256" key="1">
    <source>
        <dbReference type="ARBA" id="ARBA00022801"/>
    </source>
</evidence>
<feature type="binding site" evidence="2">
    <location>
        <position position="411"/>
    </location>
    <ligand>
        <name>Mn(2+)</name>
        <dbReference type="ChEBI" id="CHEBI:29035"/>
        <label>2</label>
    </ligand>
</feature>
<dbReference type="Gene3D" id="3.30.70.360">
    <property type="match status" value="1"/>
</dbReference>
<evidence type="ECO:0000313" key="6">
    <source>
        <dbReference type="Proteomes" id="UP000190989"/>
    </source>
</evidence>
<dbReference type="EMBL" id="FVZE01000003">
    <property type="protein sequence ID" value="SLK00437.1"/>
    <property type="molecule type" value="Genomic_DNA"/>
</dbReference>
<dbReference type="InterPro" id="IPR011650">
    <property type="entry name" value="Peptidase_M20_dimer"/>
</dbReference>
<dbReference type="PIRSF" id="PIRSF005962">
    <property type="entry name" value="Pept_M20D_amidohydro"/>
    <property type="match status" value="1"/>
</dbReference>
<dbReference type="AlphaFoldDB" id="A0A1U6HXG3"/>
<evidence type="ECO:0000259" key="4">
    <source>
        <dbReference type="Pfam" id="PF07687"/>
    </source>
</evidence>
<dbReference type="InterPro" id="IPR017439">
    <property type="entry name" value="Amidohydrolase"/>
</dbReference>
<proteinExistence type="predicted"/>
<keyword evidence="3" id="KW-0732">Signal</keyword>
<dbReference type="Pfam" id="PF01546">
    <property type="entry name" value="Peptidase_M20"/>
    <property type="match status" value="1"/>
</dbReference>
<name>A0A1U6HXG3_9SPHN</name>
<sequence>MKKSPLLLILAGLAASPAVAATPDPKADLARIDAVLDKNYPQLQALYEDIHAHPEVAFQETRTAALLAGKMRKLGFTVTEKVGGTGIVAIYRNGDGPTVLVRTELDGLPVLEKTGLPYASHYTQEIDGKVTPTMHACGHDIHMTWWVATAEALLAMKDRWHGTLMFIGQPAEETVSGAKAMLDDGLFTRFPKPDYGFAAHVGPDATGNVRFKEGMSSSASDQLRITFKGKGAHGSMPASSIDPIVMGGHFVSDVQSIRSREVDPAKFGVITVGSFHAGTAANIIPDTSVLQLTLRSHEPKVRQQLMDGVKKTADAVSAMAGAPDPQIDYLYGTAALYNDPKLTDSVAAVVREAVGGNVTVESEDKPAASGSEDYSEFVTAGVPSVFVGIGGVDADVLAGYVKKGEKPPVNHSPFFAPDPEPAIRAGAQALSLAVLTVAGTE</sequence>
<comment type="cofactor">
    <cofactor evidence="2">
        <name>Mn(2+)</name>
        <dbReference type="ChEBI" id="CHEBI:29035"/>
    </cofactor>
    <text evidence="2">The Mn(2+) ion enhances activity.</text>
</comment>
<protein>
    <submittedName>
        <fullName evidence="5">Hippurate hydrolase</fullName>
    </submittedName>
</protein>
<dbReference type="RefSeq" id="WP_079730577.1">
    <property type="nucleotide sequence ID" value="NZ_FVZE01000003.1"/>
</dbReference>
<evidence type="ECO:0000313" key="5">
    <source>
        <dbReference type="EMBL" id="SLK00437.1"/>
    </source>
</evidence>
<reference evidence="6" key="1">
    <citation type="submission" date="2017-02" db="EMBL/GenBank/DDBJ databases">
        <authorList>
            <person name="Varghese N."/>
            <person name="Submissions S."/>
        </authorList>
    </citation>
    <scope>NUCLEOTIDE SEQUENCE [LARGE SCALE GENOMIC DNA]</scope>
    <source>
        <strain evidence="6">SM117</strain>
    </source>
</reference>
<dbReference type="Gene3D" id="3.40.630.10">
    <property type="entry name" value="Zn peptidases"/>
    <property type="match status" value="1"/>
</dbReference>
<keyword evidence="2" id="KW-0479">Metal-binding</keyword>
<feature type="domain" description="Peptidase M20 dimerisation" evidence="4">
    <location>
        <begin position="222"/>
        <end position="314"/>
    </location>
</feature>
<keyword evidence="6" id="KW-1185">Reference proteome</keyword>
<keyword evidence="2" id="KW-0464">Manganese</keyword>
<dbReference type="SUPFAM" id="SSF55031">
    <property type="entry name" value="Bacterial exopeptidase dimerisation domain"/>
    <property type="match status" value="1"/>
</dbReference>
<dbReference type="GO" id="GO:0016787">
    <property type="term" value="F:hydrolase activity"/>
    <property type="evidence" value="ECO:0007669"/>
    <property type="project" value="UniProtKB-KW"/>
</dbReference>
<dbReference type="Pfam" id="PF07687">
    <property type="entry name" value="M20_dimer"/>
    <property type="match status" value="1"/>
</dbReference>
<dbReference type="SUPFAM" id="SSF53187">
    <property type="entry name" value="Zn-dependent exopeptidases"/>
    <property type="match status" value="1"/>
</dbReference>
<evidence type="ECO:0000256" key="2">
    <source>
        <dbReference type="PIRSR" id="PIRSR005962-1"/>
    </source>
</evidence>
<dbReference type="NCBIfam" id="TIGR01891">
    <property type="entry name" value="amidohydrolases"/>
    <property type="match status" value="1"/>
</dbReference>